<proteinExistence type="predicted"/>
<dbReference type="Proteomes" id="UP000790787">
    <property type="component" value="Chromosome 10"/>
</dbReference>
<reference evidence="1" key="1">
    <citation type="journal article" date="2014" name="Nat. Commun.">
        <title>The tobacco genome sequence and its comparison with those of tomato and potato.</title>
        <authorList>
            <person name="Sierro N."/>
            <person name="Battey J.N."/>
            <person name="Ouadi S."/>
            <person name="Bakaher N."/>
            <person name="Bovet L."/>
            <person name="Willig A."/>
            <person name="Goepfert S."/>
            <person name="Peitsch M.C."/>
            <person name="Ivanov N.V."/>
        </authorList>
    </citation>
    <scope>NUCLEOTIDE SEQUENCE [LARGE SCALE GENOMIC DNA]</scope>
</reference>
<dbReference type="STRING" id="4097.A0A1S4AP41"/>
<protein>
    <submittedName>
        <fullName evidence="2">Uncharacterized protein LOC107799891 isoform X1</fullName>
    </submittedName>
</protein>
<dbReference type="Gene3D" id="2.30.30.140">
    <property type="match status" value="1"/>
</dbReference>
<dbReference type="RefSeq" id="XP_016478507.2">
    <property type="nucleotide sequence ID" value="XM_016623021.2"/>
</dbReference>
<evidence type="ECO:0000313" key="1">
    <source>
        <dbReference type="Proteomes" id="UP000790787"/>
    </source>
</evidence>
<dbReference type="RefSeq" id="XP_016478507.1">
    <property type="nucleotide sequence ID" value="XM_016623021.1"/>
</dbReference>
<dbReference type="PANTHER" id="PTHR36384:SF2">
    <property type="entry name" value="SAWADEE DOMAIN-CONTAINING PROTEIN"/>
    <property type="match status" value="1"/>
</dbReference>
<dbReference type="GO" id="GO:0003682">
    <property type="term" value="F:chromatin binding"/>
    <property type="evidence" value="ECO:0007669"/>
    <property type="project" value="InterPro"/>
</dbReference>
<keyword evidence="1" id="KW-1185">Reference proteome</keyword>
<dbReference type="PaxDb" id="4097-A0A1S4AP41"/>
<dbReference type="PANTHER" id="PTHR36384">
    <property type="entry name" value="SAWADEE PROTEIN"/>
    <property type="match status" value="1"/>
</dbReference>
<sequence>MANPGQREGYNLEYRDKVDDSWYSVRLVLKGQTLKSKYEGYQVEVDTIFDAGEFKSKEEVDELVGRFRCVSPQLQDSECCTLKEGMIVSVACDAFGEDDMLFYDAVIEAIHNVDHSFPNGEEECLCTFIISWLHGPKEGCLTATRIEGMCTIKGVAQVDPKIASFLKLVNQNLGKSSSMLTSASKNDSPASKVSFCERTGSNLSINSSFEGINSAKSIVGVTSGATDSKYSRDWEQDKDLGRLYPSSHLMLIENLERNLLPSSFRDFIHENTSVSSEVYILPSLSMPYARSIIVVDCEAKLQQIHQFLENPAHLVVSSTGRPLVITERDSRQDIIKMWSWSLGYGPQDMHLGSISTDKDLMVVHSGTETYKRAKQLKDLFLEFTTHLKQLYQKFSVEEMMILQTQQQFNQSFIHRAMCEP</sequence>
<dbReference type="InterPro" id="IPR032001">
    <property type="entry name" value="SAWADEE_dom"/>
</dbReference>
<dbReference type="OMA" id="CHDESME"/>
<accession>A0A1S4AP41</accession>
<gene>
    <name evidence="2" type="primary">LOC107799891</name>
</gene>
<dbReference type="GeneID" id="107799891"/>
<dbReference type="Pfam" id="PF16719">
    <property type="entry name" value="SAWADEE"/>
    <property type="match status" value="1"/>
</dbReference>
<name>A0A1S4AP41_TOBAC</name>
<dbReference type="AlphaFoldDB" id="A0A1S4AP41"/>
<organism evidence="1 2">
    <name type="scientific">Nicotiana tabacum</name>
    <name type="common">Common tobacco</name>
    <dbReference type="NCBI Taxonomy" id="4097"/>
    <lineage>
        <taxon>Eukaryota</taxon>
        <taxon>Viridiplantae</taxon>
        <taxon>Streptophyta</taxon>
        <taxon>Embryophyta</taxon>
        <taxon>Tracheophyta</taxon>
        <taxon>Spermatophyta</taxon>
        <taxon>Magnoliopsida</taxon>
        <taxon>eudicotyledons</taxon>
        <taxon>Gunneridae</taxon>
        <taxon>Pentapetalae</taxon>
        <taxon>asterids</taxon>
        <taxon>lamiids</taxon>
        <taxon>Solanales</taxon>
        <taxon>Solanaceae</taxon>
        <taxon>Nicotianoideae</taxon>
        <taxon>Nicotianeae</taxon>
        <taxon>Nicotiana</taxon>
    </lineage>
</organism>
<dbReference type="KEGG" id="nta:107799891"/>
<reference evidence="2" key="2">
    <citation type="submission" date="2025-08" db="UniProtKB">
        <authorList>
            <consortium name="RefSeq"/>
        </authorList>
    </citation>
    <scope>IDENTIFICATION</scope>
    <source>
        <tissue evidence="2">Leaf</tissue>
    </source>
</reference>
<evidence type="ECO:0000313" key="2">
    <source>
        <dbReference type="RefSeq" id="XP_016478507.2"/>
    </source>
</evidence>
<dbReference type="OrthoDB" id="1866990at2759"/>